<comment type="similarity">
    <text evidence="1 7">Belongs to the peptidase A1 family.</text>
</comment>
<dbReference type="InterPro" id="IPR033121">
    <property type="entry name" value="PEPTIDASE_A1"/>
</dbReference>
<evidence type="ECO:0000256" key="2">
    <source>
        <dbReference type="ARBA" id="ARBA00022670"/>
    </source>
</evidence>
<keyword evidence="8" id="KW-0812">Transmembrane</keyword>
<evidence type="ECO:0000256" key="1">
    <source>
        <dbReference type="ARBA" id="ARBA00007447"/>
    </source>
</evidence>
<accession>A0A1R2APP4</accession>
<gene>
    <name evidence="11" type="ORF">SteCoe_36617</name>
</gene>
<evidence type="ECO:0000256" key="3">
    <source>
        <dbReference type="ARBA" id="ARBA00022750"/>
    </source>
</evidence>
<dbReference type="PANTHER" id="PTHR47966:SF51">
    <property type="entry name" value="BETA-SITE APP-CLEAVING ENZYME, ISOFORM A-RELATED"/>
    <property type="match status" value="1"/>
</dbReference>
<keyword evidence="8" id="KW-1133">Transmembrane helix</keyword>
<dbReference type="Proteomes" id="UP000187209">
    <property type="component" value="Unassembled WGS sequence"/>
</dbReference>
<name>A0A1R2APP4_9CILI</name>
<dbReference type="InterPro" id="IPR001461">
    <property type="entry name" value="Aspartic_peptidase_A1"/>
</dbReference>
<keyword evidence="4 7" id="KW-0378">Hydrolase</keyword>
<evidence type="ECO:0000259" key="10">
    <source>
        <dbReference type="PROSITE" id="PS51767"/>
    </source>
</evidence>
<dbReference type="OrthoDB" id="771136at2759"/>
<organism evidence="11 12">
    <name type="scientific">Stentor coeruleus</name>
    <dbReference type="NCBI Taxonomy" id="5963"/>
    <lineage>
        <taxon>Eukaryota</taxon>
        <taxon>Sar</taxon>
        <taxon>Alveolata</taxon>
        <taxon>Ciliophora</taxon>
        <taxon>Postciliodesmatophora</taxon>
        <taxon>Heterotrichea</taxon>
        <taxon>Heterotrichida</taxon>
        <taxon>Stentoridae</taxon>
        <taxon>Stentor</taxon>
    </lineage>
</organism>
<protein>
    <recommendedName>
        <fullName evidence="10">Peptidase A1 domain-containing protein</fullName>
    </recommendedName>
</protein>
<dbReference type="SUPFAM" id="SSF50630">
    <property type="entry name" value="Acid proteases"/>
    <property type="match status" value="1"/>
</dbReference>
<feature type="active site" evidence="5">
    <location>
        <position position="268"/>
    </location>
</feature>
<keyword evidence="12" id="KW-1185">Reference proteome</keyword>
<dbReference type="GO" id="GO:0004190">
    <property type="term" value="F:aspartic-type endopeptidase activity"/>
    <property type="evidence" value="ECO:0007669"/>
    <property type="project" value="UniProtKB-KW"/>
</dbReference>
<keyword evidence="3 7" id="KW-0064">Aspartyl protease</keyword>
<keyword evidence="2 7" id="KW-0645">Protease</keyword>
<dbReference type="InterPro" id="IPR021109">
    <property type="entry name" value="Peptidase_aspartic_dom_sf"/>
</dbReference>
<dbReference type="PRINTS" id="PR00792">
    <property type="entry name" value="PEPSIN"/>
</dbReference>
<dbReference type="GO" id="GO:0006508">
    <property type="term" value="P:proteolysis"/>
    <property type="evidence" value="ECO:0007669"/>
    <property type="project" value="UniProtKB-KW"/>
</dbReference>
<dbReference type="InterPro" id="IPR001969">
    <property type="entry name" value="Aspartic_peptidase_AS"/>
</dbReference>
<dbReference type="PROSITE" id="PS51767">
    <property type="entry name" value="PEPTIDASE_A1"/>
    <property type="match status" value="1"/>
</dbReference>
<evidence type="ECO:0000256" key="9">
    <source>
        <dbReference type="SAM" id="SignalP"/>
    </source>
</evidence>
<feature type="transmembrane region" description="Helical" evidence="8">
    <location>
        <begin position="397"/>
        <end position="417"/>
    </location>
</feature>
<evidence type="ECO:0000313" key="11">
    <source>
        <dbReference type="EMBL" id="OMJ66508.1"/>
    </source>
</evidence>
<dbReference type="EMBL" id="MPUH01001700">
    <property type="protein sequence ID" value="OMJ66508.1"/>
    <property type="molecule type" value="Genomic_DNA"/>
</dbReference>
<feature type="chain" id="PRO_5012141883" description="Peptidase A1 domain-containing protein" evidence="9">
    <location>
        <begin position="22"/>
        <end position="430"/>
    </location>
</feature>
<proteinExistence type="inferred from homology"/>
<evidence type="ECO:0000256" key="6">
    <source>
        <dbReference type="PIRSR" id="PIRSR601461-2"/>
    </source>
</evidence>
<feature type="active site" evidence="5">
    <location>
        <position position="72"/>
    </location>
</feature>
<dbReference type="AlphaFoldDB" id="A0A1R2APP4"/>
<feature type="domain" description="Peptidase A1" evidence="10">
    <location>
        <begin position="54"/>
        <end position="377"/>
    </location>
</feature>
<reference evidence="11 12" key="1">
    <citation type="submission" date="2016-11" db="EMBL/GenBank/DDBJ databases">
        <title>The macronuclear genome of Stentor coeruleus: a giant cell with tiny introns.</title>
        <authorList>
            <person name="Slabodnick M."/>
            <person name="Ruby J.G."/>
            <person name="Reiff S.B."/>
            <person name="Swart E.C."/>
            <person name="Gosai S."/>
            <person name="Prabakaran S."/>
            <person name="Witkowska E."/>
            <person name="Larue G.E."/>
            <person name="Fisher S."/>
            <person name="Freeman R.M."/>
            <person name="Gunawardena J."/>
            <person name="Chu W."/>
            <person name="Stover N.A."/>
            <person name="Gregory B.D."/>
            <person name="Nowacki M."/>
            <person name="Derisi J."/>
            <person name="Roy S.W."/>
            <person name="Marshall W.F."/>
            <person name="Sood P."/>
        </authorList>
    </citation>
    <scope>NUCLEOTIDE SEQUENCE [LARGE SCALE GENOMIC DNA]</scope>
    <source>
        <strain evidence="11">WM001</strain>
    </source>
</reference>
<evidence type="ECO:0000256" key="5">
    <source>
        <dbReference type="PIRSR" id="PIRSR601461-1"/>
    </source>
</evidence>
<dbReference type="PROSITE" id="PS00141">
    <property type="entry name" value="ASP_PROTEASE"/>
    <property type="match status" value="1"/>
</dbReference>
<sequence>MIGVLLALVFVEGHITIPLKASAVPKSKQHKIPDDFPDIALITSAVENSINLQYNAVFGIGTPSQNLTLVLDTGSSYIWVSTTNNFNKDSKVFNSKDSSTYQDLNISIDLEYGVGKVSGNISLESISAENLTVKEQHFVLAKSIYDLDGLDSDGLMGLGFDYLSDGYPTFIENLKSQGQISRAIFAIYASNIDNQFKDSVITIGEDLSSIYGIGSSHTIQVHQYYGYDAYWVIEISSFMYQKEKSKLWIWSSGGDTYVDHSIKVGILDIGSSLISGPKKPIEAYKKVVQSKHKNRCYDYGYLACSCKAGDYSNFLDLTFEIDGYNYTVHAENMMYYESGYCYVLIEPNDYDMWILGMPFYREYYMVHDMDNKEVIAYQAYRDEGTTWNSFINSQTSLVASAGAILTIVAAVSGVYAYRRKQDYDSYQALV</sequence>
<dbReference type="CDD" id="cd05471">
    <property type="entry name" value="pepsin_like"/>
    <property type="match status" value="1"/>
</dbReference>
<dbReference type="PANTHER" id="PTHR47966">
    <property type="entry name" value="BETA-SITE APP-CLEAVING ENZYME, ISOFORM A-RELATED"/>
    <property type="match status" value="1"/>
</dbReference>
<comment type="caution">
    <text evidence="11">The sequence shown here is derived from an EMBL/GenBank/DDBJ whole genome shotgun (WGS) entry which is preliminary data.</text>
</comment>
<dbReference type="Pfam" id="PF00026">
    <property type="entry name" value="Asp"/>
    <property type="match status" value="1"/>
</dbReference>
<dbReference type="InterPro" id="IPR034164">
    <property type="entry name" value="Pepsin-like_dom"/>
</dbReference>
<keyword evidence="6" id="KW-1015">Disulfide bond</keyword>
<evidence type="ECO:0000256" key="4">
    <source>
        <dbReference type="ARBA" id="ARBA00022801"/>
    </source>
</evidence>
<keyword evidence="8" id="KW-0472">Membrane</keyword>
<evidence type="ECO:0000313" key="12">
    <source>
        <dbReference type="Proteomes" id="UP000187209"/>
    </source>
</evidence>
<keyword evidence="9" id="KW-0732">Signal</keyword>
<dbReference type="Gene3D" id="2.40.70.10">
    <property type="entry name" value="Acid Proteases"/>
    <property type="match status" value="2"/>
</dbReference>
<feature type="disulfide bond" evidence="6">
    <location>
        <begin position="304"/>
        <end position="341"/>
    </location>
</feature>
<evidence type="ECO:0000256" key="8">
    <source>
        <dbReference type="SAM" id="Phobius"/>
    </source>
</evidence>
<feature type="signal peptide" evidence="9">
    <location>
        <begin position="1"/>
        <end position="21"/>
    </location>
</feature>
<evidence type="ECO:0000256" key="7">
    <source>
        <dbReference type="RuleBase" id="RU000454"/>
    </source>
</evidence>